<name>A0A9X1SRU6_9ACTN</name>
<dbReference type="AlphaFoldDB" id="A0A9X1SRU6"/>
<proteinExistence type="predicted"/>
<comment type="caution">
    <text evidence="1">The sequence shown here is derived from an EMBL/GenBank/DDBJ whole genome shotgun (WGS) entry which is preliminary data.</text>
</comment>
<dbReference type="RefSeq" id="WP_231438916.1">
    <property type="nucleotide sequence ID" value="NZ_JAJOMB010000002.1"/>
</dbReference>
<dbReference type="Proteomes" id="UP001138997">
    <property type="component" value="Unassembled WGS sequence"/>
</dbReference>
<accession>A0A9X1SRU6</accession>
<organism evidence="1 2">
    <name type="scientific">Kineosporia babensis</name>
    <dbReference type="NCBI Taxonomy" id="499548"/>
    <lineage>
        <taxon>Bacteria</taxon>
        <taxon>Bacillati</taxon>
        <taxon>Actinomycetota</taxon>
        <taxon>Actinomycetes</taxon>
        <taxon>Kineosporiales</taxon>
        <taxon>Kineosporiaceae</taxon>
        <taxon>Kineosporia</taxon>
    </lineage>
</organism>
<dbReference type="EMBL" id="JAJOMB010000002">
    <property type="protein sequence ID" value="MCD5309987.1"/>
    <property type="molecule type" value="Genomic_DNA"/>
</dbReference>
<protein>
    <submittedName>
        <fullName evidence="1">Uncharacterized protein</fullName>
    </submittedName>
</protein>
<gene>
    <name evidence="1" type="ORF">LR394_03715</name>
</gene>
<evidence type="ECO:0000313" key="1">
    <source>
        <dbReference type="EMBL" id="MCD5309987.1"/>
    </source>
</evidence>
<sequence length="90" mass="10605">MTQPKFYTCTCVITENDDQRVAFVIDGREYSSPESYEQARRSAWHELNRRRVIAEFITEAVHPQDGPRTLPSWDDFRSTLDRRFPIPGQD</sequence>
<reference evidence="1" key="1">
    <citation type="submission" date="2021-11" db="EMBL/GenBank/DDBJ databases">
        <title>Streptomyces corallinus and Kineosporia corallina sp. nov., two new coral-derived marine actinobacteria.</title>
        <authorList>
            <person name="Buangrab K."/>
            <person name="Sutthacheep M."/>
            <person name="Yeemin T."/>
            <person name="Harunari E."/>
            <person name="Igarashi Y."/>
            <person name="Sripreechasak P."/>
            <person name="Kanchanasin P."/>
            <person name="Tanasupawat S."/>
            <person name="Phongsopitanun W."/>
        </authorList>
    </citation>
    <scope>NUCLEOTIDE SEQUENCE</scope>
    <source>
        <strain evidence="1">JCM 31032</strain>
    </source>
</reference>
<evidence type="ECO:0000313" key="2">
    <source>
        <dbReference type="Proteomes" id="UP001138997"/>
    </source>
</evidence>
<keyword evidence="2" id="KW-1185">Reference proteome</keyword>